<evidence type="ECO:0000259" key="13">
    <source>
        <dbReference type="PROSITE" id="PS50106"/>
    </source>
</evidence>
<keyword evidence="4 11" id="KW-0202">Cytokine</keyword>
<dbReference type="CDD" id="cd06763">
    <property type="entry name" value="PDZ7_PDZD2-PDZ4_hPro-IL-16-like"/>
    <property type="match status" value="1"/>
</dbReference>
<accession>A0A8C3QF17</accession>
<evidence type="ECO:0000256" key="4">
    <source>
        <dbReference type="ARBA" id="ARBA00022514"/>
    </source>
</evidence>
<comment type="subunit">
    <text evidence="11">Homotetramer.</text>
</comment>
<feature type="compositionally biased region" description="Low complexity" evidence="12">
    <location>
        <begin position="94"/>
        <end position="105"/>
    </location>
</feature>
<dbReference type="GO" id="GO:0050930">
    <property type="term" value="P:induction of positive chemotaxis"/>
    <property type="evidence" value="ECO:0007669"/>
    <property type="project" value="InterPro"/>
</dbReference>
<feature type="region of interest" description="Disordered" evidence="12">
    <location>
        <begin position="329"/>
        <end position="349"/>
    </location>
</feature>
<evidence type="ECO:0000256" key="7">
    <source>
        <dbReference type="ARBA" id="ARBA00023015"/>
    </source>
</evidence>
<keyword evidence="5 11" id="KW-0964">Secreted</keyword>
<feature type="region of interest" description="Disordered" evidence="12">
    <location>
        <begin position="1"/>
        <end position="204"/>
    </location>
</feature>
<dbReference type="InterPro" id="IPR036034">
    <property type="entry name" value="PDZ_sf"/>
</dbReference>
<feature type="domain" description="PDZ" evidence="13">
    <location>
        <begin position="382"/>
        <end position="466"/>
    </location>
</feature>
<dbReference type="Pfam" id="PF00595">
    <property type="entry name" value="PDZ"/>
    <property type="match status" value="2"/>
</dbReference>
<evidence type="ECO:0000256" key="1">
    <source>
        <dbReference type="ARBA" id="ARBA00004123"/>
    </source>
</evidence>
<feature type="compositionally biased region" description="Basic and acidic residues" evidence="12">
    <location>
        <begin position="74"/>
        <end position="88"/>
    </location>
</feature>
<keyword evidence="2 11" id="KW-0963">Cytoplasm</keyword>
<dbReference type="PANTHER" id="PTHR48484:SF2">
    <property type="entry name" value="PRO-INTERLEUKIN-16"/>
    <property type="match status" value="1"/>
</dbReference>
<dbReference type="InterPro" id="IPR020450">
    <property type="entry name" value="IL-16"/>
</dbReference>
<evidence type="ECO:0000256" key="3">
    <source>
        <dbReference type="ARBA" id="ARBA00022500"/>
    </source>
</evidence>
<name>A0A8C3QF17_9PASS</name>
<evidence type="ECO:0000256" key="11">
    <source>
        <dbReference type="RuleBase" id="RU363135"/>
    </source>
</evidence>
<dbReference type="Ensembl" id="ENSCRFT00000001505.1">
    <property type="protein sequence ID" value="ENSCRFP00000001435.1"/>
    <property type="gene ID" value="ENSCRFG00000001225.1"/>
</dbReference>
<dbReference type="PANTHER" id="PTHR48484">
    <property type="entry name" value="PRO-INTERLEUKIN-16"/>
    <property type="match status" value="1"/>
</dbReference>
<feature type="region of interest" description="Disordered" evidence="12">
    <location>
        <begin position="463"/>
        <end position="494"/>
    </location>
</feature>
<dbReference type="GO" id="GO:0030595">
    <property type="term" value="P:leukocyte chemotaxis"/>
    <property type="evidence" value="ECO:0007669"/>
    <property type="project" value="TreeGrafter"/>
</dbReference>
<dbReference type="Gene3D" id="2.30.42.10">
    <property type="match status" value="2"/>
</dbReference>
<dbReference type="GO" id="GO:0042609">
    <property type="term" value="F:CD4 receptor binding"/>
    <property type="evidence" value="ECO:0007669"/>
    <property type="project" value="TreeGrafter"/>
</dbReference>
<evidence type="ECO:0000256" key="8">
    <source>
        <dbReference type="ARBA" id="ARBA00023163"/>
    </source>
</evidence>
<evidence type="ECO:0000256" key="5">
    <source>
        <dbReference type="ARBA" id="ARBA00022525"/>
    </source>
</evidence>
<evidence type="ECO:0000256" key="2">
    <source>
        <dbReference type="ARBA" id="ARBA00022490"/>
    </source>
</evidence>
<comment type="subcellular location">
    <subcellularLocation>
        <location evidence="11">Cytoplasm</location>
    </subcellularLocation>
    <subcellularLocation>
        <location evidence="1 11">Nucleus</location>
    </subcellularLocation>
    <subcellularLocation>
        <location evidence="11">Secreted</location>
    </subcellularLocation>
</comment>
<keyword evidence="8" id="KW-0804">Transcription</keyword>
<dbReference type="GO" id="GO:0005634">
    <property type="term" value="C:nucleus"/>
    <property type="evidence" value="ECO:0007669"/>
    <property type="project" value="UniProtKB-SubCell"/>
</dbReference>
<comment type="function">
    <text evidence="10 11">Interleukin-16 stimulates a migratory response in CD4+ lymphocytes, monocytes, and eosinophils. Primes CD4+ T-cells for IL-2 and IL-15 responsiveness. Also induces T-lymphocyte expression of interleukin 2 receptor. Ligand for CD4.</text>
</comment>
<keyword evidence="7" id="KW-0805">Transcription regulation</keyword>
<dbReference type="GO" id="GO:0005615">
    <property type="term" value="C:extracellular space"/>
    <property type="evidence" value="ECO:0007669"/>
    <property type="project" value="UniProtKB-KW"/>
</dbReference>
<feature type="compositionally biased region" description="Low complexity" evidence="12">
    <location>
        <begin position="188"/>
        <end position="204"/>
    </location>
</feature>
<keyword evidence="3 11" id="KW-0145">Chemotaxis</keyword>
<feature type="compositionally biased region" description="Low complexity" evidence="12">
    <location>
        <begin position="476"/>
        <end position="494"/>
    </location>
</feature>
<evidence type="ECO:0000256" key="10">
    <source>
        <dbReference type="ARBA" id="ARBA00024706"/>
    </source>
</evidence>
<dbReference type="AlphaFoldDB" id="A0A8C3QF17"/>
<feature type="region of interest" description="Disordered" evidence="12">
    <location>
        <begin position="284"/>
        <end position="310"/>
    </location>
</feature>
<dbReference type="InterPro" id="IPR055287">
    <property type="entry name" value="IL-16-like"/>
</dbReference>
<dbReference type="SMART" id="SM00228">
    <property type="entry name" value="PDZ"/>
    <property type="match status" value="2"/>
</dbReference>
<dbReference type="FunFam" id="2.30.42.10:FF:000122">
    <property type="entry name" value="Pro-interleukin-16"/>
    <property type="match status" value="1"/>
</dbReference>
<reference evidence="14" key="1">
    <citation type="submission" date="2025-08" db="UniProtKB">
        <authorList>
            <consortium name="Ensembl"/>
        </authorList>
    </citation>
    <scope>IDENTIFICATION</scope>
</reference>
<feature type="compositionally biased region" description="Basic and acidic residues" evidence="12">
    <location>
        <begin position="43"/>
        <end position="52"/>
    </location>
</feature>
<feature type="compositionally biased region" description="Polar residues" evidence="12">
    <location>
        <begin position="106"/>
        <end position="123"/>
    </location>
</feature>
<gene>
    <name evidence="11" type="primary">IL16</name>
</gene>
<dbReference type="FunFam" id="2.30.42.10:FF:000147">
    <property type="entry name" value="Pro-interleukin-16"/>
    <property type="match status" value="1"/>
</dbReference>
<dbReference type="PROSITE" id="PS50106">
    <property type="entry name" value="PDZ"/>
    <property type="match status" value="2"/>
</dbReference>
<keyword evidence="9 11" id="KW-0539">Nucleus</keyword>
<evidence type="ECO:0000256" key="9">
    <source>
        <dbReference type="ARBA" id="ARBA00023242"/>
    </source>
</evidence>
<feature type="compositionally biased region" description="Basic and acidic residues" evidence="12">
    <location>
        <begin position="176"/>
        <end position="186"/>
    </location>
</feature>
<organism evidence="14 15">
    <name type="scientific">Cyanoderma ruficeps</name>
    <name type="common">rufous-capped babbler</name>
    <dbReference type="NCBI Taxonomy" id="181631"/>
    <lineage>
        <taxon>Eukaryota</taxon>
        <taxon>Metazoa</taxon>
        <taxon>Chordata</taxon>
        <taxon>Craniata</taxon>
        <taxon>Vertebrata</taxon>
        <taxon>Euteleostomi</taxon>
        <taxon>Archelosauria</taxon>
        <taxon>Archosauria</taxon>
        <taxon>Dinosauria</taxon>
        <taxon>Saurischia</taxon>
        <taxon>Theropoda</taxon>
        <taxon>Coelurosauria</taxon>
        <taxon>Aves</taxon>
        <taxon>Neognathae</taxon>
        <taxon>Neoaves</taxon>
        <taxon>Telluraves</taxon>
        <taxon>Australaves</taxon>
        <taxon>Passeriformes</taxon>
        <taxon>Sylvioidea</taxon>
        <taxon>Timaliidae</taxon>
        <taxon>Cyanoderma</taxon>
    </lineage>
</organism>
<dbReference type="GO" id="GO:0005125">
    <property type="term" value="F:cytokine activity"/>
    <property type="evidence" value="ECO:0007669"/>
    <property type="project" value="UniProtKB-KW"/>
</dbReference>
<dbReference type="GO" id="GO:0005737">
    <property type="term" value="C:cytoplasm"/>
    <property type="evidence" value="ECO:0007669"/>
    <property type="project" value="UniProtKB-SubCell"/>
</dbReference>
<sequence>MSENNVHLDLQPGIDKKKENQNRSSSETVLKKTESELVGSKVLKSDENDSVKKGPPVAPKPTWFRQSLKGLRKPNSDLKPQADHDSTSGKKQQSSLSRVSPGGSSIKQRISSFESLSAPQSPEKTPRRLSLKPSVQKEPSPTAAGAEAAPVCSNQPFLQHHEKSHQDPPAPMATKSLDRPSSRREGIATSSEKSSNASTEKSSSLLTPGAIANYRLVSVAKAHSLRSRSFPLTAAQACEIMKPYDEKCSKIYSISSQVSSALMKSLLCLPQSAASSGNSAWETLGRVSQSSMEEDEASTSSASGSHHSDTGFSLNLSELREYTVSLADKEKEEDQEEQGSQASSGSGQSVISLLSPGELAKLIEEVKALDEETLKEFDDIHVTVLHKEEDTGLGFSLAGGIDLENKVVTVHKVFPNGLACQEGTIQKGDEVLSINGKSLKGVTHSDASAIMRQARQPRQAVVVTRKSKDGEKNPNVSVGSSTSSVASDASQGSATGDTIFTVTLQKTPAGLGFSLEGGKGSIQGDKPIIINRIFKGTALEQNSPVQPGDELLQVHTTAMQGLTRFEAWNVIKALPDGPITAIIKRKNHSSATSKSSKTL</sequence>
<evidence type="ECO:0000313" key="15">
    <source>
        <dbReference type="Proteomes" id="UP000694396"/>
    </source>
</evidence>
<dbReference type="Proteomes" id="UP000694396">
    <property type="component" value="Unplaced"/>
</dbReference>
<protein>
    <recommendedName>
        <fullName evidence="11">Pro-interleukin-16</fullName>
    </recommendedName>
    <component>
        <recommendedName>
            <fullName evidence="11">Interleukin-16</fullName>
            <shortName evidence="11">IL-16</shortName>
        </recommendedName>
        <alternativeName>
            <fullName evidence="11">Lymphocyte chemoattractant factor</fullName>
            <shortName evidence="11">LCF</shortName>
        </alternativeName>
    </component>
</protein>
<reference evidence="14" key="2">
    <citation type="submission" date="2025-09" db="UniProtKB">
        <authorList>
            <consortium name="Ensembl"/>
        </authorList>
    </citation>
    <scope>IDENTIFICATION</scope>
</reference>
<evidence type="ECO:0000313" key="14">
    <source>
        <dbReference type="Ensembl" id="ENSCRFP00000001435.1"/>
    </source>
</evidence>
<keyword evidence="15" id="KW-1185">Reference proteome</keyword>
<dbReference type="PRINTS" id="PR01931">
    <property type="entry name" value="INTRLEUKIN16"/>
</dbReference>
<proteinExistence type="predicted"/>
<evidence type="ECO:0000256" key="12">
    <source>
        <dbReference type="SAM" id="MobiDB-lite"/>
    </source>
</evidence>
<dbReference type="SUPFAM" id="SSF50156">
    <property type="entry name" value="PDZ domain-like"/>
    <property type="match status" value="2"/>
</dbReference>
<dbReference type="CDD" id="cd06762">
    <property type="entry name" value="PDZ6_PDZD2-PDZ3_hPro-IL-16-like"/>
    <property type="match status" value="1"/>
</dbReference>
<keyword evidence="6" id="KW-0677">Repeat</keyword>
<feature type="compositionally biased region" description="Low complexity" evidence="12">
    <location>
        <begin position="338"/>
        <end position="349"/>
    </location>
</feature>
<evidence type="ECO:0000256" key="6">
    <source>
        <dbReference type="ARBA" id="ARBA00022737"/>
    </source>
</evidence>
<feature type="domain" description="PDZ" evidence="13">
    <location>
        <begin position="501"/>
        <end position="586"/>
    </location>
</feature>
<dbReference type="InterPro" id="IPR001478">
    <property type="entry name" value="PDZ"/>
</dbReference>